<evidence type="ECO:0000256" key="1">
    <source>
        <dbReference type="SAM" id="MobiDB-lite"/>
    </source>
</evidence>
<dbReference type="AlphaFoldDB" id="A0A9D1XPD4"/>
<gene>
    <name evidence="3" type="ORF">H9848_01845</name>
</gene>
<dbReference type="InterPro" id="IPR012912">
    <property type="entry name" value="Plasmid_pRiA4b_Orf3-like"/>
</dbReference>
<proteinExistence type="predicted"/>
<feature type="domain" description="Plasmid pRiA4b Orf3-like" evidence="2">
    <location>
        <begin position="8"/>
        <end position="133"/>
    </location>
</feature>
<evidence type="ECO:0000259" key="2">
    <source>
        <dbReference type="Pfam" id="PF07929"/>
    </source>
</evidence>
<dbReference type="InterPro" id="IPR024047">
    <property type="entry name" value="MM3350-like_sf"/>
</dbReference>
<reference evidence="3" key="1">
    <citation type="journal article" date="2021" name="PeerJ">
        <title>Extensive microbial diversity within the chicken gut microbiome revealed by metagenomics and culture.</title>
        <authorList>
            <person name="Gilroy R."/>
            <person name="Ravi A."/>
            <person name="Getino M."/>
            <person name="Pursley I."/>
            <person name="Horton D.L."/>
            <person name="Alikhan N.F."/>
            <person name="Baker D."/>
            <person name="Gharbi K."/>
            <person name="Hall N."/>
            <person name="Watson M."/>
            <person name="Adriaenssens E.M."/>
            <person name="Foster-Nyarko E."/>
            <person name="Jarju S."/>
            <person name="Secka A."/>
            <person name="Antonio M."/>
            <person name="Oren A."/>
            <person name="Chaudhuri R.R."/>
            <person name="La Ragione R."/>
            <person name="Hildebrand F."/>
            <person name="Pallen M.J."/>
        </authorList>
    </citation>
    <scope>NUCLEOTIDE SEQUENCE</scope>
    <source>
        <strain evidence="3">ChiHecec2B26-12326</strain>
    </source>
</reference>
<dbReference type="Gene3D" id="3.10.290.30">
    <property type="entry name" value="MM3350-like"/>
    <property type="match status" value="1"/>
</dbReference>
<sequence>MVFRFLILSDEVDDFKREIKIDSEATFLDLQNAILDSVGYTKDQMTSFFICDDDWSKKTEITLVEMDTASDEDNYVMADTRLDELLEDEHQKMLFVFDYMTERAFFMELREIIPGTDLDAPICSKSKGVPPAQLVSFEEFEAKSGTSGEIGEDFYGDSEYDIDELDRDGFEGLGDGPMDNPYDDDRY</sequence>
<name>A0A9D1XPD4_9BACT</name>
<accession>A0A9D1XPD4</accession>
<dbReference type="EMBL" id="DXEN01000010">
    <property type="protein sequence ID" value="HIX85337.1"/>
    <property type="molecule type" value="Genomic_DNA"/>
</dbReference>
<comment type="caution">
    <text evidence="3">The sequence shown here is derived from an EMBL/GenBank/DDBJ whole genome shotgun (WGS) entry which is preliminary data.</text>
</comment>
<reference evidence="3" key="2">
    <citation type="submission" date="2021-04" db="EMBL/GenBank/DDBJ databases">
        <authorList>
            <person name="Gilroy R."/>
        </authorList>
    </citation>
    <scope>NUCLEOTIDE SEQUENCE</scope>
    <source>
        <strain evidence="3">ChiHecec2B26-12326</strain>
    </source>
</reference>
<feature type="region of interest" description="Disordered" evidence="1">
    <location>
        <begin position="166"/>
        <end position="187"/>
    </location>
</feature>
<evidence type="ECO:0000313" key="4">
    <source>
        <dbReference type="Proteomes" id="UP000823847"/>
    </source>
</evidence>
<dbReference type="SUPFAM" id="SSF159941">
    <property type="entry name" value="MM3350-like"/>
    <property type="match status" value="1"/>
</dbReference>
<organism evidence="3 4">
    <name type="scientific">Candidatus Parabacteroides intestinigallinarum</name>
    <dbReference type="NCBI Taxonomy" id="2838722"/>
    <lineage>
        <taxon>Bacteria</taxon>
        <taxon>Pseudomonadati</taxon>
        <taxon>Bacteroidota</taxon>
        <taxon>Bacteroidia</taxon>
        <taxon>Bacteroidales</taxon>
        <taxon>Tannerellaceae</taxon>
        <taxon>Parabacteroides</taxon>
    </lineage>
</organism>
<dbReference type="Pfam" id="PF07929">
    <property type="entry name" value="PRiA4_ORF3"/>
    <property type="match status" value="1"/>
</dbReference>
<evidence type="ECO:0000313" key="3">
    <source>
        <dbReference type="EMBL" id="HIX85337.1"/>
    </source>
</evidence>
<dbReference type="Proteomes" id="UP000823847">
    <property type="component" value="Unassembled WGS sequence"/>
</dbReference>
<protein>
    <recommendedName>
        <fullName evidence="2">Plasmid pRiA4b Orf3-like domain-containing protein</fullName>
    </recommendedName>
</protein>